<evidence type="ECO:0000256" key="1">
    <source>
        <dbReference type="SAM" id="MobiDB-lite"/>
    </source>
</evidence>
<proteinExistence type="predicted"/>
<reference evidence="2" key="1">
    <citation type="submission" date="2021-05" db="EMBL/GenBank/DDBJ databases">
        <authorList>
            <person name="Alioto T."/>
            <person name="Alioto T."/>
            <person name="Gomez Garrido J."/>
        </authorList>
    </citation>
    <scope>NUCLEOTIDE SEQUENCE</scope>
</reference>
<organism evidence="2">
    <name type="scientific">Culex pipiens</name>
    <name type="common">House mosquito</name>
    <dbReference type="NCBI Taxonomy" id="7175"/>
    <lineage>
        <taxon>Eukaryota</taxon>
        <taxon>Metazoa</taxon>
        <taxon>Ecdysozoa</taxon>
        <taxon>Arthropoda</taxon>
        <taxon>Hexapoda</taxon>
        <taxon>Insecta</taxon>
        <taxon>Pterygota</taxon>
        <taxon>Neoptera</taxon>
        <taxon>Endopterygota</taxon>
        <taxon>Diptera</taxon>
        <taxon>Nematocera</taxon>
        <taxon>Culicoidea</taxon>
        <taxon>Culicidae</taxon>
        <taxon>Culicinae</taxon>
        <taxon>Culicini</taxon>
        <taxon>Culex</taxon>
        <taxon>Culex</taxon>
    </lineage>
</organism>
<protein>
    <submittedName>
        <fullName evidence="2">(northern house mosquito) hypothetical protein</fullName>
    </submittedName>
</protein>
<feature type="compositionally biased region" description="Basic residues" evidence="1">
    <location>
        <begin position="21"/>
        <end position="36"/>
    </location>
</feature>
<dbReference type="AlphaFoldDB" id="A0A8D8AQR7"/>
<evidence type="ECO:0000313" key="2">
    <source>
        <dbReference type="EMBL" id="CAG6460354.1"/>
    </source>
</evidence>
<name>A0A8D8AQR7_CULPI</name>
<feature type="region of interest" description="Disordered" evidence="1">
    <location>
        <begin position="1"/>
        <end position="50"/>
    </location>
</feature>
<dbReference type="EMBL" id="HBUE01040107">
    <property type="protein sequence ID" value="CAG6460360.1"/>
    <property type="molecule type" value="Transcribed_RNA"/>
</dbReference>
<accession>A0A8D8AQR7</accession>
<dbReference type="EMBL" id="HBUE01040102">
    <property type="protein sequence ID" value="CAG6460354.1"/>
    <property type="molecule type" value="Transcribed_RNA"/>
</dbReference>
<sequence>MVPAEAGRSRGGASRSESQRHSHHHQQQQQHHHHHPQHESSSHWSTQRSVSVHIAAVKESCTDDEIIADDDEAGQDGEVKYIEYEYIELMFDADDPTKYRECLI</sequence>
<feature type="compositionally biased region" description="Low complexity" evidence="1">
    <location>
        <begin position="1"/>
        <end position="16"/>
    </location>
</feature>